<proteinExistence type="predicted"/>
<sequence length="226" mass="24907">MKTALIRITRLFAGLLCYAVGIVMTINAALGLAPWDVFHQGLSKTLGITMGQASIGVGFILIIVDSLLGERLGWGTVGNMFFIGYFMDILMLNYLIPVFEGWIPRLFMLILGMFVIGIASIFYIGAGLGSGPRDGLMVALTKKTGKSVRFIRNAIEISVLTAGYLLGGFIGFGTLITALAIGYIVQFTFKLFHFDVAEIQHRFIDDDVNLLRKLLYKNKEHAEVEE</sequence>
<keyword evidence="1" id="KW-0472">Membrane</keyword>
<organism evidence="2 3">
    <name type="scientific">Geosporobacter subterraneus DSM 17957</name>
    <dbReference type="NCBI Taxonomy" id="1121919"/>
    <lineage>
        <taxon>Bacteria</taxon>
        <taxon>Bacillati</taxon>
        <taxon>Bacillota</taxon>
        <taxon>Clostridia</taxon>
        <taxon>Peptostreptococcales</taxon>
        <taxon>Thermotaleaceae</taxon>
        <taxon>Geosporobacter</taxon>
    </lineage>
</organism>
<dbReference type="Pfam" id="PF19700">
    <property type="entry name" value="DUF6198"/>
    <property type="match status" value="1"/>
</dbReference>
<dbReference type="InterPro" id="IPR038750">
    <property type="entry name" value="YczE/YyaS-like"/>
</dbReference>
<feature type="transmembrane region" description="Helical" evidence="1">
    <location>
        <begin position="76"/>
        <end position="96"/>
    </location>
</feature>
<name>A0A1M6EF44_9FIRM</name>
<dbReference type="RefSeq" id="WP_110940009.1">
    <property type="nucleotide sequence ID" value="NZ_FQZV01000008.1"/>
</dbReference>
<protein>
    <submittedName>
        <fullName evidence="2">Uncharacterized membrane protein YczE</fullName>
    </submittedName>
</protein>
<feature type="transmembrane region" description="Helical" evidence="1">
    <location>
        <begin position="102"/>
        <end position="124"/>
    </location>
</feature>
<dbReference type="EMBL" id="FQZV01000008">
    <property type="protein sequence ID" value="SHI84071.1"/>
    <property type="molecule type" value="Genomic_DNA"/>
</dbReference>
<evidence type="ECO:0000313" key="2">
    <source>
        <dbReference type="EMBL" id="SHI84071.1"/>
    </source>
</evidence>
<keyword evidence="1" id="KW-1133">Transmembrane helix</keyword>
<evidence type="ECO:0000256" key="1">
    <source>
        <dbReference type="SAM" id="Phobius"/>
    </source>
</evidence>
<dbReference type="AlphaFoldDB" id="A0A1M6EF44"/>
<evidence type="ECO:0000313" key="3">
    <source>
        <dbReference type="Proteomes" id="UP000184536"/>
    </source>
</evidence>
<dbReference type="Proteomes" id="UP000184536">
    <property type="component" value="Unassembled WGS sequence"/>
</dbReference>
<feature type="transmembrane region" description="Helical" evidence="1">
    <location>
        <begin position="159"/>
        <end position="185"/>
    </location>
</feature>
<feature type="transmembrane region" description="Helical" evidence="1">
    <location>
        <begin position="45"/>
        <end position="64"/>
    </location>
</feature>
<keyword evidence="3" id="KW-1185">Reference proteome</keyword>
<dbReference type="OrthoDB" id="154912at2"/>
<keyword evidence="1" id="KW-0812">Transmembrane</keyword>
<dbReference type="PANTHER" id="PTHR40078:SF1">
    <property type="entry name" value="INTEGRAL MEMBRANE PROTEIN"/>
    <property type="match status" value="1"/>
</dbReference>
<feature type="transmembrane region" description="Helical" evidence="1">
    <location>
        <begin position="12"/>
        <end position="33"/>
    </location>
</feature>
<reference evidence="3" key="1">
    <citation type="submission" date="2016-11" db="EMBL/GenBank/DDBJ databases">
        <authorList>
            <person name="Varghese N."/>
            <person name="Submissions S."/>
        </authorList>
    </citation>
    <scope>NUCLEOTIDE SEQUENCE [LARGE SCALE GENOMIC DNA]</scope>
    <source>
        <strain evidence="3">DSM 17957</strain>
    </source>
</reference>
<accession>A0A1M6EF44</accession>
<gene>
    <name evidence="2" type="ORF">SAMN02745975_00726</name>
</gene>
<dbReference type="PANTHER" id="PTHR40078">
    <property type="entry name" value="INTEGRAL MEMBRANE PROTEIN-RELATED"/>
    <property type="match status" value="1"/>
</dbReference>